<dbReference type="EC" id="3.2.1.18" evidence="3"/>
<dbReference type="Pfam" id="PF13088">
    <property type="entry name" value="BNR_2"/>
    <property type="match status" value="1"/>
</dbReference>
<evidence type="ECO:0000313" key="9">
    <source>
        <dbReference type="Proteomes" id="UP000262954"/>
    </source>
</evidence>
<dbReference type="InterPro" id="IPR013830">
    <property type="entry name" value="SGNH_hydro"/>
</dbReference>
<evidence type="ECO:0000256" key="4">
    <source>
        <dbReference type="SAM" id="SignalP"/>
    </source>
</evidence>
<dbReference type="CDD" id="cd15482">
    <property type="entry name" value="Sialidase_non-viral"/>
    <property type="match status" value="1"/>
</dbReference>
<accession>A0A354LZG3</accession>
<dbReference type="InterPro" id="IPR036514">
    <property type="entry name" value="SGNH_hydro_sf"/>
</dbReference>
<dbReference type="GO" id="GO:0009313">
    <property type="term" value="P:oligosaccharide catabolic process"/>
    <property type="evidence" value="ECO:0007669"/>
    <property type="project" value="TreeGrafter"/>
</dbReference>
<dbReference type="GO" id="GO:0016020">
    <property type="term" value="C:membrane"/>
    <property type="evidence" value="ECO:0007669"/>
    <property type="project" value="TreeGrafter"/>
</dbReference>
<comment type="catalytic activity">
    <reaction evidence="1">
        <text>Hydrolysis of alpha-(2-&gt;3)-, alpha-(2-&gt;6)-, alpha-(2-&gt;8)- glycosidic linkages of terminal sialic acid residues in oligosaccharides, glycoproteins, glycolipids, colominic acid and synthetic substrates.</text>
        <dbReference type="EC" id="3.2.1.18"/>
    </reaction>
</comment>
<evidence type="ECO:0000256" key="2">
    <source>
        <dbReference type="ARBA" id="ARBA00009348"/>
    </source>
</evidence>
<dbReference type="GO" id="GO:0004308">
    <property type="term" value="F:exo-alpha-sialidase activity"/>
    <property type="evidence" value="ECO:0007669"/>
    <property type="project" value="UniProtKB-EC"/>
</dbReference>
<reference evidence="8 9" key="1">
    <citation type="journal article" date="2018" name="Nat. Biotechnol.">
        <title>A standardized bacterial taxonomy based on genome phylogeny substantially revises the tree of life.</title>
        <authorList>
            <person name="Parks D.H."/>
            <person name="Chuvochina M."/>
            <person name="Waite D.W."/>
            <person name="Rinke C."/>
            <person name="Skarshewski A."/>
            <person name="Chaumeil P.A."/>
            <person name="Hugenholtz P."/>
        </authorList>
    </citation>
    <scope>NUCLEOTIDE SEQUENCE [LARGE SCALE GENOMIC DNA]</scope>
    <source>
        <strain evidence="8">UBA11482</strain>
    </source>
</reference>
<evidence type="ECO:0000256" key="3">
    <source>
        <dbReference type="ARBA" id="ARBA00012733"/>
    </source>
</evidence>
<comment type="similarity">
    <text evidence="2">Belongs to the glycosyl hydrolase 33 family.</text>
</comment>
<dbReference type="GO" id="GO:0005737">
    <property type="term" value="C:cytoplasm"/>
    <property type="evidence" value="ECO:0007669"/>
    <property type="project" value="TreeGrafter"/>
</dbReference>
<dbReference type="InterPro" id="IPR029456">
    <property type="entry name" value="Sialidase_N"/>
</dbReference>
<name>A0A354LZG3_9BACT</name>
<dbReference type="Gene3D" id="3.40.50.1110">
    <property type="entry name" value="SGNH hydrolase"/>
    <property type="match status" value="1"/>
</dbReference>
<feature type="domain" description="SGNH hydrolase-type esterase" evidence="6">
    <location>
        <begin position="590"/>
        <end position="744"/>
    </location>
</feature>
<proteinExistence type="inferred from homology"/>
<dbReference type="GO" id="GO:0006689">
    <property type="term" value="P:ganglioside catabolic process"/>
    <property type="evidence" value="ECO:0007669"/>
    <property type="project" value="TreeGrafter"/>
</dbReference>
<dbReference type="SUPFAM" id="SSF50939">
    <property type="entry name" value="Sialidases"/>
    <property type="match status" value="1"/>
</dbReference>
<dbReference type="GO" id="GO:0016788">
    <property type="term" value="F:hydrolase activity, acting on ester bonds"/>
    <property type="evidence" value="ECO:0007669"/>
    <property type="project" value="UniProtKB-ARBA"/>
</dbReference>
<dbReference type="Pfam" id="PF13472">
    <property type="entry name" value="Lipase_GDSL_2"/>
    <property type="match status" value="1"/>
</dbReference>
<feature type="domain" description="Sialidase" evidence="5">
    <location>
        <begin position="246"/>
        <end position="526"/>
    </location>
</feature>
<feature type="signal peptide" evidence="4">
    <location>
        <begin position="1"/>
        <end position="20"/>
    </location>
</feature>
<dbReference type="AlphaFoldDB" id="A0A354LZG3"/>
<dbReference type="Proteomes" id="UP000262954">
    <property type="component" value="Unassembled WGS sequence"/>
</dbReference>
<evidence type="ECO:0000259" key="7">
    <source>
        <dbReference type="Pfam" id="PF14873"/>
    </source>
</evidence>
<feature type="chain" id="PRO_5016785002" description="exo-alpha-sialidase" evidence="4">
    <location>
        <begin position="21"/>
        <end position="762"/>
    </location>
</feature>
<sequence length="762" mass="84467">MMNRFLTFACLCLFSTQGFSGTYCNAIPEYLSVGQECSTRPKECTQNNRPSAICDVTLKRAATLVGRGSSEAILSFNVRTTDTENPHRLKGINIDLKGSTNITDITALKIYSQNTDDRFKPETATLCASVTDISSDDIHIAFDKPLSSGNNYFYIVASVRNNAYEGNRINIRLLSLESTIGFCTLSQNEAGGTTEIILERKLLFAPGDEGSKYYRIPALATAADGSLIMVADKRWTQLNDLPSHIDIVAKRSVDKGKTWSATSIVAGADDDLKGYGDPLLIVDKKTGDILCIYAFGQGLWQSTASDPIRIGLSRSKDNGKTWTPTEDITSQIYGAECKDPIRRNWHGAFAASGRGLQLKDGRLMFVLAVRTPDTRPWGGNLSNYACYSDDGGKTWAVSENAATSAGDEAKLVELNNGNIMMSIRSPKNRTFSISTNRGVNWSEASKNTDLKEPACNGDILNYASILGLRNKSCILHSLPNDTTIRQNVSIAVSYDEGSTWPIKKTICPGYSAYSTMTVLPDGTIGIVVEEGKWDKNLPGEDGFSLYFMRFSLDWITNGTDRYTLPRYSTYYYQRASLFDILPITSKDIVFLGNSITNGCEWHELLKNKNVKNRGISGDVISGINDRIDEILKGKPSKIFLMAGINDISKGHSITEITGNIDKLVKKIKKVSPKTKLYLQSLLPVNDYFGKFEEHTSRWQMVVPINEELKKIAKENKLTYVDVYSLFANSSGKMNIQYTNDGLHLLGTAYVMWRDLIKPYVEE</sequence>
<dbReference type="PANTHER" id="PTHR10628">
    <property type="entry name" value="SIALIDASE"/>
    <property type="match status" value="1"/>
</dbReference>
<evidence type="ECO:0000259" key="6">
    <source>
        <dbReference type="Pfam" id="PF13472"/>
    </source>
</evidence>
<dbReference type="InterPro" id="IPR036278">
    <property type="entry name" value="Sialidase_sf"/>
</dbReference>
<evidence type="ECO:0000256" key="1">
    <source>
        <dbReference type="ARBA" id="ARBA00000427"/>
    </source>
</evidence>
<dbReference type="Gene3D" id="2.60.40.1290">
    <property type="match status" value="1"/>
</dbReference>
<protein>
    <recommendedName>
        <fullName evidence="3">exo-alpha-sialidase</fullName>
        <ecNumber evidence="3">3.2.1.18</ecNumber>
    </recommendedName>
</protein>
<dbReference type="InterPro" id="IPR011040">
    <property type="entry name" value="Sialidase"/>
</dbReference>
<evidence type="ECO:0000259" key="5">
    <source>
        <dbReference type="Pfam" id="PF13088"/>
    </source>
</evidence>
<gene>
    <name evidence="8" type="ORF">DDY73_01485</name>
</gene>
<dbReference type="Gene3D" id="2.120.10.10">
    <property type="match status" value="1"/>
</dbReference>
<dbReference type="InterPro" id="IPR026856">
    <property type="entry name" value="Sialidase_fam"/>
</dbReference>
<comment type="caution">
    <text evidence="8">The sequence shown here is derived from an EMBL/GenBank/DDBJ whole genome shotgun (WGS) entry which is preliminary data.</text>
</comment>
<organism evidence="8 9">
    <name type="scientific">Coprobacter fastidiosus</name>
    <dbReference type="NCBI Taxonomy" id="1099853"/>
    <lineage>
        <taxon>Bacteria</taxon>
        <taxon>Pseudomonadati</taxon>
        <taxon>Bacteroidota</taxon>
        <taxon>Bacteroidia</taxon>
        <taxon>Bacteroidales</taxon>
        <taxon>Barnesiellaceae</taxon>
        <taxon>Coprobacter</taxon>
    </lineage>
</organism>
<dbReference type="SUPFAM" id="SSF52266">
    <property type="entry name" value="SGNH hydrolase"/>
    <property type="match status" value="1"/>
</dbReference>
<dbReference type="PANTHER" id="PTHR10628:SF30">
    <property type="entry name" value="EXO-ALPHA-SIALIDASE"/>
    <property type="match status" value="1"/>
</dbReference>
<dbReference type="Pfam" id="PF14873">
    <property type="entry name" value="BNR_assoc_N"/>
    <property type="match status" value="1"/>
</dbReference>
<dbReference type="EMBL" id="DNWC01000024">
    <property type="protein sequence ID" value="HBJ07652.1"/>
    <property type="molecule type" value="Genomic_DNA"/>
</dbReference>
<feature type="domain" description="Sialidase N-terminal" evidence="7">
    <location>
        <begin position="72"/>
        <end position="174"/>
    </location>
</feature>
<evidence type="ECO:0000313" key="8">
    <source>
        <dbReference type="EMBL" id="HBJ07652.1"/>
    </source>
</evidence>
<keyword evidence="4" id="KW-0732">Signal</keyword>